<dbReference type="GO" id="GO:0005739">
    <property type="term" value="C:mitochondrion"/>
    <property type="evidence" value="ECO:0007669"/>
    <property type="project" value="GOC"/>
</dbReference>
<dbReference type="PROSITE" id="PS50064">
    <property type="entry name" value="ZF_PARP_2"/>
    <property type="match status" value="1"/>
</dbReference>
<evidence type="ECO:0000256" key="5">
    <source>
        <dbReference type="ARBA" id="ARBA00022598"/>
    </source>
</evidence>
<keyword evidence="8" id="KW-0479">Metal-binding</keyword>
<evidence type="ECO:0000256" key="21">
    <source>
        <dbReference type="RuleBase" id="RU000617"/>
    </source>
</evidence>
<dbReference type="FunFam" id="1.10.3260.10:FF:000002">
    <property type="entry name" value="DNA ligase"/>
    <property type="match status" value="1"/>
</dbReference>
<dbReference type="InterPro" id="IPR001357">
    <property type="entry name" value="BRCT_dom"/>
</dbReference>
<dbReference type="PROSITE" id="PS50160">
    <property type="entry name" value="DNA_LIGASE_A3"/>
    <property type="match status" value="1"/>
</dbReference>
<comment type="subunit">
    <text evidence="20">Isoform 3 interacts (via BRCT domain) with the nuclear DNA-repair protein XRCC1. Interacts with POLG. Interacts with POLB.</text>
</comment>
<dbReference type="GO" id="GO:0051053">
    <property type="term" value="P:negative regulation of DNA metabolic process"/>
    <property type="evidence" value="ECO:0007669"/>
    <property type="project" value="UniProtKB-ARBA"/>
</dbReference>
<evidence type="ECO:0000259" key="26">
    <source>
        <dbReference type="PROSITE" id="PS50172"/>
    </source>
</evidence>
<comment type="similarity">
    <text evidence="3 22">Belongs to the ATP-dependent DNA ligase family.</text>
</comment>
<dbReference type="SUPFAM" id="SSF57716">
    <property type="entry name" value="Glucocorticoid receptor-like (DNA-binding domain)"/>
    <property type="match status" value="1"/>
</dbReference>
<dbReference type="GO" id="GO:0006310">
    <property type="term" value="P:DNA recombination"/>
    <property type="evidence" value="ECO:0007669"/>
    <property type="project" value="UniProtKB-KW"/>
</dbReference>
<keyword evidence="16 21" id="KW-0234">DNA repair</keyword>
<evidence type="ECO:0000256" key="17">
    <source>
        <dbReference type="ARBA" id="ARBA00023242"/>
    </source>
</evidence>
<dbReference type="GO" id="GO:0043504">
    <property type="term" value="P:mitochondrial DNA repair"/>
    <property type="evidence" value="ECO:0007669"/>
    <property type="project" value="UniProtKB-ARBA"/>
</dbReference>
<dbReference type="FunFam" id="3.40.50.10190:FF:000032">
    <property type="entry name" value="DNA ligase"/>
    <property type="match status" value="1"/>
</dbReference>
<dbReference type="PANTHER" id="PTHR45674:SF9">
    <property type="entry name" value="DNA LIGASE 3"/>
    <property type="match status" value="1"/>
</dbReference>
<evidence type="ECO:0000256" key="15">
    <source>
        <dbReference type="ARBA" id="ARBA00023172"/>
    </source>
</evidence>
<dbReference type="SUPFAM" id="SSF52113">
    <property type="entry name" value="BRCT domain"/>
    <property type="match status" value="1"/>
</dbReference>
<comment type="cofactor">
    <cofactor evidence="1">
        <name>Mg(2+)</name>
        <dbReference type="ChEBI" id="CHEBI:18420"/>
    </cofactor>
</comment>
<dbReference type="FunFam" id="2.40.50.140:FF:000085">
    <property type="entry name" value="DNA ligase"/>
    <property type="match status" value="1"/>
</dbReference>
<dbReference type="InterPro" id="IPR036420">
    <property type="entry name" value="BRCT_dom_sf"/>
</dbReference>
<keyword evidence="17" id="KW-0539">Nucleus</keyword>
<name>A0A8J4JXI9_EUDMI</name>
<dbReference type="InterPro" id="IPR012340">
    <property type="entry name" value="NA-bd_OB-fold"/>
</dbReference>
<evidence type="ECO:0000256" key="1">
    <source>
        <dbReference type="ARBA" id="ARBA00001946"/>
    </source>
</evidence>
<evidence type="ECO:0000256" key="8">
    <source>
        <dbReference type="ARBA" id="ARBA00022723"/>
    </source>
</evidence>
<dbReference type="GO" id="GO:0051301">
    <property type="term" value="P:cell division"/>
    <property type="evidence" value="ECO:0007669"/>
    <property type="project" value="UniProtKB-KW"/>
</dbReference>
<reference evidence="27" key="1">
    <citation type="journal article" date="2019" name="Gigascience">
        <title>High-coverage genomes to elucidate the evolution of penguins.</title>
        <authorList>
            <person name="Pan H."/>
            <person name="Cole T.L."/>
            <person name="Bi X."/>
            <person name="Fang M."/>
            <person name="Zhou C."/>
            <person name="Yang Z."/>
            <person name="Ksepka D.T."/>
            <person name="Hart T."/>
            <person name="Bouzat J.L."/>
            <person name="Argilla L.S."/>
            <person name="Bertelsen M.F."/>
            <person name="Boersma P.D."/>
            <person name="Bost C.A."/>
            <person name="Cherel Y."/>
            <person name="Dann P."/>
            <person name="Fiddaman S.R."/>
            <person name="Howard P."/>
            <person name="Labuschagne K."/>
            <person name="Mattern T."/>
            <person name="Miller G."/>
            <person name="Parker P."/>
            <person name="Phillips R.A."/>
            <person name="Quillfeldt P."/>
            <person name="Ryan P.G."/>
            <person name="Taylor H."/>
            <person name="Thompson D.R."/>
            <person name="Young M.J."/>
            <person name="Ellegaard M.R."/>
            <person name="Gilbert M.T.P."/>
            <person name="Sinding M.S."/>
            <person name="Pacheco G."/>
            <person name="Shepherd L.D."/>
            <person name="Tennyson A.J.D."/>
            <person name="Grosser S."/>
            <person name="Kay E."/>
            <person name="Nupen L.J."/>
            <person name="Ellenberg U."/>
            <person name="Houston D.M."/>
            <person name="Reeve A.H."/>
            <person name="Johnson K."/>
            <person name="Masello J.F."/>
            <person name="Stracke T."/>
            <person name="McKinlay B."/>
            <person name="Borboroglu P.G."/>
            <person name="Zhang D.X."/>
            <person name="Zhang G."/>
        </authorList>
    </citation>
    <scope>NUCLEOTIDE SEQUENCE</scope>
    <source>
        <strain evidence="27">Gonzo</strain>
    </source>
</reference>
<sequence>MAEQRYCVDYAKRGTAGCKKCKEKIVKGMVRIGKIVPNPFTESGGDMKEWYHVKCMFEKLEKARATTKKIEDITDLEGWEELQDGEKELINKHISEANSKAASTPKKKVIVQAKLTATGQLTTKDPLALITPLPKKFSGFTATYVFDAAKPKNSEDVSANSSHKSSLSAKKCDPKHKDCLLREFRKLCAMVAEKPSYNVKTQIIQDFLKKGSGGDGFHGDVYLTIKLLLPGVIKIVYNLNDKQIVKLFSRIFNCSQEEMVRDLEQGDVSETIRLFFEQSKSCPPAAKSLLTIQEVDEFLIQLSKLTKEDDQQSVLQHITRRCTGNDLKCIIRLIKHDLKMNAGAKHVLDALDPNAYEAFKASRNLQDVVERVLKNQQETEKMPGVKRALSVQASLMTPVQPMLAEACKSIEYAMKKCPNGMYAEIKYDGERVQVHKNGDHFSYFSRSLKPVLPHKVAHFKDFIPQAFPGGQSMILDSEVLLIDNKTGKPLPFGTLGVHKKAAFQDANVCLFVFDCIYFNDISLMDRPLCERRKFLHDNMVEIPNRILFSEMKHVTKASDLADMITRVIREGLEGLFLPCFAQGNYEPGKRHWLKVKKDYLNEGAMADTADLVVLGAFYGQGSKGGMMSIFLMGCYDPKSEKWCTVTKCSGGHDDATLARLQTELDMVKISKDPSKIPRWLKINKIYYPDFIVPDPKKAPVWEITGAEFSKAEAHTADGISIRFPRCTRIRDDKDWKTATNLQQLKELYQLSKEKADFSVAAGEEDESTAGSSGENEGNSRSSTPHSTIKTPPRKSPAKAQKLEGKMVLSRERTLRVCSLHLGRAGFGSLPSEKRGEKRKASEMDDNGKKTLLDIFTGVKLYLSPSVKDFDKIRRYFIAYDGDLVPEFDTASATHVIGDIDENPGAKRVSPKWIWECIRKRRLVAPC</sequence>
<dbReference type="OrthoDB" id="206088at2759"/>
<keyword evidence="4" id="KW-0597">Phosphoprotein</keyword>
<dbReference type="PROSITE" id="PS50172">
    <property type="entry name" value="BRCT"/>
    <property type="match status" value="1"/>
</dbReference>
<keyword evidence="15 21" id="KW-0233">DNA recombination</keyword>
<evidence type="ECO:0000256" key="23">
    <source>
        <dbReference type="SAM" id="MobiDB-lite"/>
    </source>
</evidence>
<evidence type="ECO:0000256" key="6">
    <source>
        <dbReference type="ARBA" id="ARBA00022618"/>
    </source>
</evidence>
<dbReference type="GO" id="GO:0003677">
    <property type="term" value="F:DNA binding"/>
    <property type="evidence" value="ECO:0007669"/>
    <property type="project" value="InterPro"/>
</dbReference>
<dbReference type="NCBIfam" id="TIGR00574">
    <property type="entry name" value="dnl1"/>
    <property type="match status" value="1"/>
</dbReference>
<dbReference type="GO" id="GO:0006273">
    <property type="term" value="P:lagging strand elongation"/>
    <property type="evidence" value="ECO:0007669"/>
    <property type="project" value="TreeGrafter"/>
</dbReference>
<evidence type="ECO:0000256" key="9">
    <source>
        <dbReference type="ARBA" id="ARBA00022741"/>
    </source>
</evidence>
<dbReference type="SMART" id="SM01336">
    <property type="entry name" value="zf-PARP"/>
    <property type="match status" value="1"/>
</dbReference>
<organism evidence="27 28">
    <name type="scientific">Eudyptula minor</name>
    <name type="common">Little blue penguin</name>
    <name type="synonym">Aptenodytes minor</name>
    <dbReference type="NCBI Taxonomy" id="37083"/>
    <lineage>
        <taxon>Eukaryota</taxon>
        <taxon>Metazoa</taxon>
        <taxon>Chordata</taxon>
        <taxon>Craniata</taxon>
        <taxon>Vertebrata</taxon>
        <taxon>Euteleostomi</taxon>
        <taxon>Archelosauria</taxon>
        <taxon>Archosauria</taxon>
        <taxon>Dinosauria</taxon>
        <taxon>Saurischia</taxon>
        <taxon>Theropoda</taxon>
        <taxon>Coelurosauria</taxon>
        <taxon>Aves</taxon>
        <taxon>Neognathae</taxon>
        <taxon>Neoaves</taxon>
        <taxon>Aequornithes</taxon>
        <taxon>Sphenisciformes</taxon>
        <taxon>Spheniscidae</taxon>
        <taxon>Eudyptula</taxon>
    </lineage>
</organism>
<dbReference type="GO" id="GO:0071897">
    <property type="term" value="P:DNA biosynthetic process"/>
    <property type="evidence" value="ECO:0007669"/>
    <property type="project" value="InterPro"/>
</dbReference>
<dbReference type="GO" id="GO:0008270">
    <property type="term" value="F:zinc ion binding"/>
    <property type="evidence" value="ECO:0007669"/>
    <property type="project" value="UniProtKB-KW"/>
</dbReference>
<dbReference type="AlphaFoldDB" id="A0A8J4JXI9"/>
<dbReference type="InterPro" id="IPR012309">
    <property type="entry name" value="DNA_ligase_ATP-dep_C"/>
</dbReference>
<evidence type="ECO:0000256" key="7">
    <source>
        <dbReference type="ARBA" id="ARBA00022705"/>
    </source>
</evidence>
<keyword evidence="5 21" id="KW-0436">Ligase</keyword>
<dbReference type="InterPro" id="IPR031916">
    <property type="entry name" value="LIG3_BRCT"/>
</dbReference>
<dbReference type="Pfam" id="PF04679">
    <property type="entry name" value="DNA_ligase_A_C"/>
    <property type="match status" value="1"/>
</dbReference>
<dbReference type="PROSITE" id="PS00697">
    <property type="entry name" value="DNA_LIGASE_A1"/>
    <property type="match status" value="1"/>
</dbReference>
<evidence type="ECO:0000256" key="14">
    <source>
        <dbReference type="ARBA" id="ARBA00022842"/>
    </source>
</evidence>
<keyword evidence="12" id="KW-0862">Zinc</keyword>
<feature type="non-terminal residue" evidence="27">
    <location>
        <position position="1"/>
    </location>
</feature>
<keyword evidence="13 21" id="KW-0067">ATP-binding</keyword>
<dbReference type="PROSITE" id="PS00347">
    <property type="entry name" value="ZF_PARP_1"/>
    <property type="match status" value="1"/>
</dbReference>
<dbReference type="SUPFAM" id="SSF117018">
    <property type="entry name" value="ATP-dependent DNA ligase DNA-binding domain"/>
    <property type="match status" value="1"/>
</dbReference>
<dbReference type="InterPro" id="IPR050191">
    <property type="entry name" value="ATP-dep_DNA_ligase"/>
</dbReference>
<keyword evidence="10 21" id="KW-0227">DNA damage</keyword>
<dbReference type="Gene3D" id="3.30.470.30">
    <property type="entry name" value="DNA ligase/mRNA capping enzyme"/>
    <property type="match status" value="1"/>
</dbReference>
<evidence type="ECO:0000259" key="25">
    <source>
        <dbReference type="PROSITE" id="PS50160"/>
    </source>
</evidence>
<accession>A0A8J4JXI9</accession>
<keyword evidence="14" id="KW-0460">Magnesium</keyword>
<feature type="non-terminal residue" evidence="27">
    <location>
        <position position="926"/>
    </location>
</feature>
<feature type="region of interest" description="Disordered" evidence="23">
    <location>
        <begin position="758"/>
        <end position="804"/>
    </location>
</feature>
<keyword evidence="28" id="KW-1185">Reference proteome</keyword>
<dbReference type="SMART" id="SM00292">
    <property type="entry name" value="BRCT"/>
    <property type="match status" value="1"/>
</dbReference>
<dbReference type="GO" id="GO:0005524">
    <property type="term" value="F:ATP binding"/>
    <property type="evidence" value="ECO:0007669"/>
    <property type="project" value="UniProtKB-KW"/>
</dbReference>
<keyword evidence="18" id="KW-0131">Cell cycle</keyword>
<feature type="compositionally biased region" description="Low complexity" evidence="23">
    <location>
        <begin position="768"/>
        <end position="783"/>
    </location>
</feature>
<dbReference type="Gene3D" id="3.40.50.10190">
    <property type="entry name" value="BRCT domain"/>
    <property type="match status" value="1"/>
</dbReference>
<dbReference type="SUPFAM" id="SSF56091">
    <property type="entry name" value="DNA ligase/mRNA capping enzyme, catalytic domain"/>
    <property type="match status" value="1"/>
</dbReference>
<dbReference type="InterPro" id="IPR001510">
    <property type="entry name" value="Znf_PARP"/>
</dbReference>
<dbReference type="InterPro" id="IPR036957">
    <property type="entry name" value="Znf_PARP_sf"/>
</dbReference>
<evidence type="ECO:0000256" key="3">
    <source>
        <dbReference type="ARBA" id="ARBA00007572"/>
    </source>
</evidence>
<dbReference type="FunFam" id="3.30.470.30:FF:000003">
    <property type="entry name" value="DNA ligase"/>
    <property type="match status" value="1"/>
</dbReference>
<dbReference type="Pfam" id="PF01068">
    <property type="entry name" value="DNA_ligase_A_M"/>
    <property type="match status" value="1"/>
</dbReference>
<evidence type="ECO:0000256" key="19">
    <source>
        <dbReference type="ARBA" id="ARBA00034003"/>
    </source>
</evidence>
<dbReference type="Gene3D" id="1.10.3260.10">
    <property type="entry name" value="DNA ligase, ATP-dependent, N-terminal domain"/>
    <property type="match status" value="1"/>
</dbReference>
<protein>
    <recommendedName>
        <fullName evidence="21">DNA ligase</fullName>
        <ecNumber evidence="21">6.5.1.1</ecNumber>
    </recommendedName>
</protein>
<keyword evidence="9 21" id="KW-0547">Nucleotide-binding</keyword>
<evidence type="ECO:0000256" key="22">
    <source>
        <dbReference type="RuleBase" id="RU004196"/>
    </source>
</evidence>
<comment type="caution">
    <text evidence="27">The sequence shown here is derived from an EMBL/GenBank/DDBJ whole genome shotgun (WGS) entry which is preliminary data.</text>
</comment>
<evidence type="ECO:0000256" key="13">
    <source>
        <dbReference type="ARBA" id="ARBA00022840"/>
    </source>
</evidence>
<evidence type="ECO:0000256" key="20">
    <source>
        <dbReference type="ARBA" id="ARBA00065554"/>
    </source>
</evidence>
<comment type="subcellular location">
    <subcellularLocation>
        <location evidence="2">Nucleus</location>
    </subcellularLocation>
</comment>
<evidence type="ECO:0000256" key="18">
    <source>
        <dbReference type="ARBA" id="ARBA00023306"/>
    </source>
</evidence>
<dbReference type="Pfam" id="PF16759">
    <property type="entry name" value="LIG3_BRCT"/>
    <property type="match status" value="1"/>
</dbReference>
<feature type="domain" description="ATP-dependent DNA ligase family profile" evidence="25">
    <location>
        <begin position="501"/>
        <end position="636"/>
    </location>
</feature>
<feature type="domain" description="BRCT" evidence="26">
    <location>
        <begin position="850"/>
        <end position="926"/>
    </location>
</feature>
<dbReference type="Pfam" id="PF04675">
    <property type="entry name" value="DNA_ligase_A_N"/>
    <property type="match status" value="1"/>
</dbReference>
<evidence type="ECO:0000256" key="16">
    <source>
        <dbReference type="ARBA" id="ARBA00023204"/>
    </source>
</evidence>
<proteinExistence type="inferred from homology"/>
<dbReference type="FunFam" id="3.30.1740.10:FF:000001">
    <property type="entry name" value="DNA ligase"/>
    <property type="match status" value="1"/>
</dbReference>
<keyword evidence="6" id="KW-0132">Cell division</keyword>
<dbReference type="EC" id="6.5.1.1" evidence="21"/>
<dbReference type="PANTHER" id="PTHR45674">
    <property type="entry name" value="DNA LIGASE 1/3 FAMILY MEMBER"/>
    <property type="match status" value="1"/>
</dbReference>
<dbReference type="InterPro" id="IPR016059">
    <property type="entry name" value="DNA_ligase_ATP-dep_CS"/>
</dbReference>
<dbReference type="InterPro" id="IPR012310">
    <property type="entry name" value="DNA_ligase_ATP-dep_cent"/>
</dbReference>
<dbReference type="GO" id="GO:0070421">
    <property type="term" value="C:DNA ligase III-XRCC1 complex"/>
    <property type="evidence" value="ECO:0007669"/>
    <property type="project" value="TreeGrafter"/>
</dbReference>
<dbReference type="GO" id="GO:0003910">
    <property type="term" value="F:DNA ligase (ATP) activity"/>
    <property type="evidence" value="ECO:0007669"/>
    <property type="project" value="UniProtKB-EC"/>
</dbReference>
<dbReference type="Gene3D" id="2.40.50.140">
    <property type="entry name" value="Nucleic acid-binding proteins"/>
    <property type="match status" value="1"/>
</dbReference>
<evidence type="ECO:0000256" key="4">
    <source>
        <dbReference type="ARBA" id="ARBA00022553"/>
    </source>
</evidence>
<dbReference type="CDD" id="cd07902">
    <property type="entry name" value="Adenylation_DNA_ligase_III"/>
    <property type="match status" value="1"/>
</dbReference>
<dbReference type="Proteomes" id="UP000782854">
    <property type="component" value="Unassembled WGS sequence"/>
</dbReference>
<evidence type="ECO:0000256" key="10">
    <source>
        <dbReference type="ARBA" id="ARBA00022763"/>
    </source>
</evidence>
<keyword evidence="11" id="KW-0863">Zinc-finger</keyword>
<comment type="catalytic activity">
    <reaction evidence="19 21">
        <text>ATP + (deoxyribonucleotide)n-3'-hydroxyl + 5'-phospho-(deoxyribonucleotide)m = (deoxyribonucleotide)n+m + AMP + diphosphate.</text>
        <dbReference type="EC" id="6.5.1.1"/>
    </reaction>
</comment>
<evidence type="ECO:0000256" key="11">
    <source>
        <dbReference type="ARBA" id="ARBA00022771"/>
    </source>
</evidence>
<dbReference type="GO" id="GO:0031981">
    <property type="term" value="C:nuclear lumen"/>
    <property type="evidence" value="ECO:0007669"/>
    <property type="project" value="UniProtKB-ARBA"/>
</dbReference>
<dbReference type="Gene3D" id="3.30.1740.10">
    <property type="entry name" value="Zinc finger, PARP-type"/>
    <property type="match status" value="1"/>
</dbReference>
<dbReference type="InterPro" id="IPR012308">
    <property type="entry name" value="DNA_ligase_ATP-dep_N"/>
</dbReference>
<keyword evidence="7" id="KW-0235">DNA replication</keyword>
<evidence type="ECO:0000256" key="2">
    <source>
        <dbReference type="ARBA" id="ARBA00004123"/>
    </source>
</evidence>
<dbReference type="CDD" id="cd07967">
    <property type="entry name" value="OBF_DNA_ligase_III"/>
    <property type="match status" value="1"/>
</dbReference>
<feature type="domain" description="PARP-type" evidence="24">
    <location>
        <begin position="6"/>
        <end position="98"/>
    </location>
</feature>
<dbReference type="Gene3D" id="3.30.1490.70">
    <property type="match status" value="1"/>
</dbReference>
<evidence type="ECO:0000313" key="27">
    <source>
        <dbReference type="EMBL" id="KAF1531482.1"/>
    </source>
</evidence>
<dbReference type="InterPro" id="IPR036599">
    <property type="entry name" value="DNA_ligase_N_sf"/>
</dbReference>
<gene>
    <name evidence="27" type="primary">LIG3</name>
    <name evidence="27" type="ORF">FQV19_0011857</name>
</gene>
<evidence type="ECO:0000259" key="24">
    <source>
        <dbReference type="PROSITE" id="PS50064"/>
    </source>
</evidence>
<evidence type="ECO:0000313" key="28">
    <source>
        <dbReference type="Proteomes" id="UP000782854"/>
    </source>
</evidence>
<dbReference type="CDD" id="cd18431">
    <property type="entry name" value="BRCT_DNA_ligase_III"/>
    <property type="match status" value="1"/>
</dbReference>
<evidence type="ECO:0000256" key="12">
    <source>
        <dbReference type="ARBA" id="ARBA00022833"/>
    </source>
</evidence>
<dbReference type="EMBL" id="VULC01012773">
    <property type="protein sequence ID" value="KAF1531482.1"/>
    <property type="molecule type" value="Genomic_DNA"/>
</dbReference>
<dbReference type="GO" id="GO:0097681">
    <property type="term" value="P:double-strand break repair via alternative nonhomologous end joining"/>
    <property type="evidence" value="ECO:0007669"/>
    <property type="project" value="UniProtKB-ARBA"/>
</dbReference>
<dbReference type="Pfam" id="PF00645">
    <property type="entry name" value="zf-PARP"/>
    <property type="match status" value="1"/>
</dbReference>
<dbReference type="InterPro" id="IPR000977">
    <property type="entry name" value="DNA_ligase_ATP-dep"/>
</dbReference>
<dbReference type="SUPFAM" id="SSF50249">
    <property type="entry name" value="Nucleic acid-binding proteins"/>
    <property type="match status" value="1"/>
</dbReference>